<dbReference type="VEuPathDB" id="FungiDB:AMAG_01450"/>
<evidence type="ECO:0000313" key="12">
    <source>
        <dbReference type="EMBL" id="KNE55559.1"/>
    </source>
</evidence>
<evidence type="ECO:0000256" key="9">
    <source>
        <dbReference type="ARBA" id="ARBA00023136"/>
    </source>
</evidence>
<evidence type="ECO:0000256" key="6">
    <source>
        <dbReference type="ARBA" id="ARBA00022989"/>
    </source>
</evidence>
<comment type="similarity">
    <text evidence="2">Belongs to the cytochrome c oxidase IV family.</text>
</comment>
<dbReference type="GO" id="GO:0005743">
    <property type="term" value="C:mitochondrial inner membrane"/>
    <property type="evidence" value="ECO:0007669"/>
    <property type="project" value="UniProtKB-SubCell"/>
</dbReference>
<feature type="transmembrane region" description="Helical" evidence="11">
    <location>
        <begin position="158"/>
        <end position="176"/>
    </location>
</feature>
<evidence type="ECO:0000313" key="13">
    <source>
        <dbReference type="Proteomes" id="UP000054350"/>
    </source>
</evidence>
<feature type="compositionally biased region" description="Polar residues" evidence="10">
    <location>
        <begin position="17"/>
        <end position="30"/>
    </location>
</feature>
<dbReference type="InterPro" id="IPR036639">
    <property type="entry name" value="Cyt_c_oxidase_su4_sf"/>
</dbReference>
<name>A0A0L0RZS8_ALLM3</name>
<keyword evidence="6 11" id="KW-1133">Transmembrane helix</keyword>
<comment type="subcellular location">
    <subcellularLocation>
        <location evidence="1">Mitochondrion inner membrane</location>
        <topology evidence="1">Single-pass membrane protein</topology>
    </subcellularLocation>
</comment>
<dbReference type="AlphaFoldDB" id="A0A0L0RZS8"/>
<dbReference type="InterPro" id="IPR004203">
    <property type="entry name" value="Cyt_c_oxidase_su4_fam"/>
</dbReference>
<dbReference type="PANTHER" id="PTHR10707">
    <property type="entry name" value="CYTOCHROME C OXIDASE SUBUNIT IV"/>
    <property type="match status" value="1"/>
</dbReference>
<evidence type="ECO:0008006" key="14">
    <source>
        <dbReference type="Google" id="ProtNLM"/>
    </source>
</evidence>
<feature type="region of interest" description="Disordered" evidence="10">
    <location>
        <begin position="17"/>
        <end position="38"/>
    </location>
</feature>
<evidence type="ECO:0000256" key="8">
    <source>
        <dbReference type="ARBA" id="ARBA00023128"/>
    </source>
</evidence>
<dbReference type="Pfam" id="PF02936">
    <property type="entry name" value="COX4"/>
    <property type="match status" value="1"/>
</dbReference>
<evidence type="ECO:0000256" key="4">
    <source>
        <dbReference type="ARBA" id="ARBA00022792"/>
    </source>
</evidence>
<dbReference type="STRING" id="578462.A0A0L0RZS8"/>
<proteinExistence type="inferred from homology"/>
<evidence type="ECO:0000256" key="1">
    <source>
        <dbReference type="ARBA" id="ARBA00004434"/>
    </source>
</evidence>
<dbReference type="Gene3D" id="1.10.442.10">
    <property type="entry name" value="Cytochrome c oxidase subunit IV"/>
    <property type="match status" value="1"/>
</dbReference>
<keyword evidence="5" id="KW-0809">Transit peptide</keyword>
<reference evidence="12 13" key="1">
    <citation type="submission" date="2009-11" db="EMBL/GenBank/DDBJ databases">
        <title>Annotation of Allomyces macrogynus ATCC 38327.</title>
        <authorList>
            <consortium name="The Broad Institute Genome Sequencing Platform"/>
            <person name="Russ C."/>
            <person name="Cuomo C."/>
            <person name="Burger G."/>
            <person name="Gray M.W."/>
            <person name="Holland P.W.H."/>
            <person name="King N."/>
            <person name="Lang F.B.F."/>
            <person name="Roger A.J."/>
            <person name="Ruiz-Trillo I."/>
            <person name="Young S.K."/>
            <person name="Zeng Q."/>
            <person name="Gargeya S."/>
            <person name="Fitzgerald M."/>
            <person name="Haas B."/>
            <person name="Abouelleil A."/>
            <person name="Alvarado L."/>
            <person name="Arachchi H.M."/>
            <person name="Berlin A."/>
            <person name="Chapman S.B."/>
            <person name="Gearin G."/>
            <person name="Goldberg J."/>
            <person name="Griggs A."/>
            <person name="Gujja S."/>
            <person name="Hansen M."/>
            <person name="Heiman D."/>
            <person name="Howarth C."/>
            <person name="Larimer J."/>
            <person name="Lui A."/>
            <person name="MacDonald P.J.P."/>
            <person name="McCowen C."/>
            <person name="Montmayeur A."/>
            <person name="Murphy C."/>
            <person name="Neiman D."/>
            <person name="Pearson M."/>
            <person name="Priest M."/>
            <person name="Roberts A."/>
            <person name="Saif S."/>
            <person name="Shea T."/>
            <person name="Sisk P."/>
            <person name="Stolte C."/>
            <person name="Sykes S."/>
            <person name="Wortman J."/>
            <person name="Nusbaum C."/>
            <person name="Birren B."/>
        </authorList>
    </citation>
    <scope>NUCLEOTIDE SEQUENCE [LARGE SCALE GENOMIC DNA]</scope>
    <source>
        <strain evidence="12 13">ATCC 38327</strain>
    </source>
</reference>
<evidence type="ECO:0000256" key="5">
    <source>
        <dbReference type="ARBA" id="ARBA00022946"/>
    </source>
</evidence>
<dbReference type="eggNOG" id="KOG4075">
    <property type="taxonomic scope" value="Eukaryota"/>
</dbReference>
<keyword evidence="3 11" id="KW-0812">Transmembrane</keyword>
<keyword evidence="7" id="KW-0560">Oxidoreductase</keyword>
<gene>
    <name evidence="12" type="ORF">AMAG_01450</name>
</gene>
<evidence type="ECO:0000256" key="2">
    <source>
        <dbReference type="ARBA" id="ARBA00008135"/>
    </source>
</evidence>
<keyword evidence="9 11" id="KW-0472">Membrane</keyword>
<dbReference type="GO" id="GO:0016491">
    <property type="term" value="F:oxidoreductase activity"/>
    <property type="evidence" value="ECO:0007669"/>
    <property type="project" value="UniProtKB-KW"/>
</dbReference>
<dbReference type="CDD" id="cd00922">
    <property type="entry name" value="Cyt_c_Oxidase_IV"/>
    <property type="match status" value="1"/>
</dbReference>
<keyword evidence="4" id="KW-0999">Mitochondrion inner membrane</keyword>
<evidence type="ECO:0000256" key="10">
    <source>
        <dbReference type="SAM" id="MobiDB-lite"/>
    </source>
</evidence>
<reference evidence="13" key="2">
    <citation type="submission" date="2009-11" db="EMBL/GenBank/DDBJ databases">
        <title>The Genome Sequence of Allomyces macrogynus strain ATCC 38327.</title>
        <authorList>
            <consortium name="The Broad Institute Genome Sequencing Platform"/>
            <person name="Russ C."/>
            <person name="Cuomo C."/>
            <person name="Shea T."/>
            <person name="Young S.K."/>
            <person name="Zeng Q."/>
            <person name="Koehrsen M."/>
            <person name="Haas B."/>
            <person name="Borodovsky M."/>
            <person name="Guigo R."/>
            <person name="Alvarado L."/>
            <person name="Berlin A."/>
            <person name="Borenstein D."/>
            <person name="Chen Z."/>
            <person name="Engels R."/>
            <person name="Freedman E."/>
            <person name="Gellesch M."/>
            <person name="Goldberg J."/>
            <person name="Griggs A."/>
            <person name="Gujja S."/>
            <person name="Heiman D."/>
            <person name="Hepburn T."/>
            <person name="Howarth C."/>
            <person name="Jen D."/>
            <person name="Larson L."/>
            <person name="Lewis B."/>
            <person name="Mehta T."/>
            <person name="Park D."/>
            <person name="Pearson M."/>
            <person name="Roberts A."/>
            <person name="Saif S."/>
            <person name="Shenoy N."/>
            <person name="Sisk P."/>
            <person name="Stolte C."/>
            <person name="Sykes S."/>
            <person name="Walk T."/>
            <person name="White J."/>
            <person name="Yandava C."/>
            <person name="Burger G."/>
            <person name="Gray M.W."/>
            <person name="Holland P.W.H."/>
            <person name="King N."/>
            <person name="Lang F.B.F."/>
            <person name="Roger A.J."/>
            <person name="Ruiz-Trillo I."/>
            <person name="Lander E."/>
            <person name="Nusbaum C."/>
        </authorList>
    </citation>
    <scope>NUCLEOTIDE SEQUENCE [LARGE SCALE GENOMIC DNA]</scope>
    <source>
        <strain evidence="13">ATCC 38327</strain>
    </source>
</reference>
<dbReference type="GO" id="GO:0006123">
    <property type="term" value="P:mitochondrial electron transport, cytochrome c to oxygen"/>
    <property type="evidence" value="ECO:0007669"/>
    <property type="project" value="InterPro"/>
</dbReference>
<dbReference type="PANTHER" id="PTHR10707:SF10">
    <property type="entry name" value="CYTOCHROME C OXIDASE SUBUNIT 4"/>
    <property type="match status" value="1"/>
</dbReference>
<dbReference type="OrthoDB" id="186013at2759"/>
<accession>A0A0L0RZS8</accession>
<dbReference type="EMBL" id="GG745329">
    <property type="protein sequence ID" value="KNE55559.1"/>
    <property type="molecule type" value="Genomic_DNA"/>
</dbReference>
<protein>
    <recommendedName>
        <fullName evidence="14">Cytochrome c oxidase subunit IV</fullName>
    </recommendedName>
</protein>
<sequence length="225" mass="24146">MLTSCFPCRCERGRRQQSQHTACCTSQQPTRPRARDRAPPLPFLLSAAAAAMIRTAAVQLARPVARAAPVRAASAAAVASPAAAAAPAPVSRAVLADVPARWTTLSAAERTTVTDALIAAQRGDWKALTAEEKKALYYIAYGPHTGREKLPKGFQVKVFLATIASVGISFAGFMWIRSLGRERPHTFSKEWQEATLEYAQSQKGNPYTGAASPNATKDMYVSSVN</sequence>
<keyword evidence="8" id="KW-0496">Mitochondrion</keyword>
<evidence type="ECO:0000256" key="3">
    <source>
        <dbReference type="ARBA" id="ARBA00022692"/>
    </source>
</evidence>
<evidence type="ECO:0000256" key="7">
    <source>
        <dbReference type="ARBA" id="ARBA00023002"/>
    </source>
</evidence>
<evidence type="ECO:0000256" key="11">
    <source>
        <dbReference type="SAM" id="Phobius"/>
    </source>
</evidence>
<keyword evidence="13" id="KW-1185">Reference proteome</keyword>
<dbReference type="SUPFAM" id="SSF81406">
    <property type="entry name" value="Mitochondrial cytochrome c oxidase subunit IV"/>
    <property type="match status" value="1"/>
</dbReference>
<dbReference type="Proteomes" id="UP000054350">
    <property type="component" value="Unassembled WGS sequence"/>
</dbReference>
<organism evidence="12 13">
    <name type="scientific">Allomyces macrogynus (strain ATCC 38327)</name>
    <name type="common">Allomyces javanicus var. macrogynus</name>
    <dbReference type="NCBI Taxonomy" id="578462"/>
    <lineage>
        <taxon>Eukaryota</taxon>
        <taxon>Fungi</taxon>
        <taxon>Fungi incertae sedis</taxon>
        <taxon>Blastocladiomycota</taxon>
        <taxon>Blastocladiomycetes</taxon>
        <taxon>Blastocladiales</taxon>
        <taxon>Blastocladiaceae</taxon>
        <taxon>Allomyces</taxon>
    </lineage>
</organism>
<dbReference type="GO" id="GO:0045277">
    <property type="term" value="C:respiratory chain complex IV"/>
    <property type="evidence" value="ECO:0007669"/>
    <property type="project" value="InterPro"/>
</dbReference>